<accession>A0A443SAH6</accession>
<evidence type="ECO:0000256" key="2">
    <source>
        <dbReference type="ARBA" id="ARBA00009196"/>
    </source>
</evidence>
<dbReference type="GO" id="GO:0005634">
    <property type="term" value="C:nucleus"/>
    <property type="evidence" value="ECO:0007669"/>
    <property type="project" value="TreeGrafter"/>
</dbReference>
<evidence type="ECO:0000313" key="17">
    <source>
        <dbReference type="EMBL" id="RWS24517.1"/>
    </source>
</evidence>
<keyword evidence="18" id="KW-1185">Reference proteome</keyword>
<evidence type="ECO:0000256" key="13">
    <source>
        <dbReference type="ARBA" id="ARBA00068353"/>
    </source>
</evidence>
<dbReference type="FunFam" id="1.10.10.10:FF:000053">
    <property type="entry name" value="Serine/threonine-protein kinase RIO2"/>
    <property type="match status" value="1"/>
</dbReference>
<protein>
    <recommendedName>
        <fullName evidence="13">Serine/threonine-protein kinase RIO2</fullName>
        <ecNumber evidence="3">2.7.11.1</ecNumber>
    </recommendedName>
    <alternativeName>
        <fullName evidence="14">Serine/threonine-protein kinase rio2</fullName>
    </alternativeName>
</protein>
<dbReference type="OrthoDB" id="10258631at2759"/>
<reference evidence="17 18" key="1">
    <citation type="journal article" date="2018" name="Gigascience">
        <title>Genomes of trombidid mites reveal novel predicted allergens and laterally-transferred genes associated with secondary metabolism.</title>
        <authorList>
            <person name="Dong X."/>
            <person name="Chaisiri K."/>
            <person name="Xia D."/>
            <person name="Armstrong S.D."/>
            <person name="Fang Y."/>
            <person name="Donnelly M.J."/>
            <person name="Kadowaki T."/>
            <person name="McGarry J.W."/>
            <person name="Darby A.C."/>
            <person name="Makepeace B.L."/>
        </authorList>
    </citation>
    <scope>NUCLEOTIDE SEQUENCE [LARGE SCALE GENOMIC DNA]</scope>
    <source>
        <strain evidence="17">UoL-UT</strain>
    </source>
</reference>
<organism evidence="17 18">
    <name type="scientific">Leptotrombidium deliense</name>
    <dbReference type="NCBI Taxonomy" id="299467"/>
    <lineage>
        <taxon>Eukaryota</taxon>
        <taxon>Metazoa</taxon>
        <taxon>Ecdysozoa</taxon>
        <taxon>Arthropoda</taxon>
        <taxon>Chelicerata</taxon>
        <taxon>Arachnida</taxon>
        <taxon>Acari</taxon>
        <taxon>Acariformes</taxon>
        <taxon>Trombidiformes</taxon>
        <taxon>Prostigmata</taxon>
        <taxon>Anystina</taxon>
        <taxon>Parasitengona</taxon>
        <taxon>Trombiculoidea</taxon>
        <taxon>Trombiculidae</taxon>
        <taxon>Leptotrombidium</taxon>
    </lineage>
</organism>
<keyword evidence="4" id="KW-0723">Serine/threonine-protein kinase</keyword>
<dbReference type="Gene3D" id="1.10.10.10">
    <property type="entry name" value="Winged helix-like DNA-binding domain superfamily/Winged helix DNA-binding domain"/>
    <property type="match status" value="1"/>
</dbReference>
<dbReference type="CDD" id="cd05144">
    <property type="entry name" value="RIO2_C"/>
    <property type="match status" value="1"/>
</dbReference>
<evidence type="ECO:0000256" key="1">
    <source>
        <dbReference type="ARBA" id="ARBA00001946"/>
    </source>
</evidence>
<dbReference type="EMBL" id="NCKV01004770">
    <property type="protein sequence ID" value="RWS24517.1"/>
    <property type="molecule type" value="Genomic_DNA"/>
</dbReference>
<dbReference type="AlphaFoldDB" id="A0A443SAH6"/>
<evidence type="ECO:0000256" key="7">
    <source>
        <dbReference type="ARBA" id="ARBA00022741"/>
    </source>
</evidence>
<dbReference type="InterPro" id="IPR015285">
    <property type="entry name" value="RIO2_wHTH_N"/>
</dbReference>
<evidence type="ECO:0000256" key="4">
    <source>
        <dbReference type="ARBA" id="ARBA00022527"/>
    </source>
</evidence>
<dbReference type="SUPFAM" id="SSF56112">
    <property type="entry name" value="Protein kinase-like (PK-like)"/>
    <property type="match status" value="1"/>
</dbReference>
<evidence type="ECO:0000256" key="12">
    <source>
        <dbReference type="ARBA" id="ARBA00048679"/>
    </source>
</evidence>
<evidence type="ECO:0000256" key="8">
    <source>
        <dbReference type="ARBA" id="ARBA00022777"/>
    </source>
</evidence>
<evidence type="ECO:0000256" key="3">
    <source>
        <dbReference type="ARBA" id="ARBA00012513"/>
    </source>
</evidence>
<keyword evidence="6" id="KW-0479">Metal-binding</keyword>
<dbReference type="STRING" id="299467.A0A443SAH6"/>
<comment type="similarity">
    <text evidence="2">Belongs to the protein kinase superfamily. RIO-type Ser/Thr kinase family.</text>
</comment>
<feature type="domain" description="RIO kinase" evidence="16">
    <location>
        <begin position="65"/>
        <end position="296"/>
    </location>
</feature>
<dbReference type="SUPFAM" id="SSF46785">
    <property type="entry name" value="Winged helix' DNA-binding domain"/>
    <property type="match status" value="1"/>
</dbReference>
<proteinExistence type="inferred from homology"/>
<dbReference type="InterPro" id="IPR036390">
    <property type="entry name" value="WH_DNA-bd_sf"/>
</dbReference>
<dbReference type="GO" id="GO:0004674">
    <property type="term" value="F:protein serine/threonine kinase activity"/>
    <property type="evidence" value="ECO:0007669"/>
    <property type="project" value="UniProtKB-KW"/>
</dbReference>
<comment type="cofactor">
    <cofactor evidence="1">
        <name>Mg(2+)</name>
        <dbReference type="ChEBI" id="CHEBI:18420"/>
    </cofactor>
</comment>
<dbReference type="Pfam" id="PF01163">
    <property type="entry name" value="RIO1"/>
    <property type="match status" value="1"/>
</dbReference>
<dbReference type="VEuPathDB" id="VectorBase:LDEU007522"/>
<dbReference type="EC" id="2.7.11.1" evidence="3"/>
<dbReference type="InterPro" id="IPR000687">
    <property type="entry name" value="RIO_kinase"/>
</dbReference>
<dbReference type="InterPro" id="IPR030484">
    <property type="entry name" value="Rio2"/>
</dbReference>
<keyword evidence="9" id="KW-0067">ATP-binding</keyword>
<evidence type="ECO:0000256" key="10">
    <source>
        <dbReference type="ARBA" id="ARBA00022842"/>
    </source>
</evidence>
<dbReference type="Gene3D" id="1.10.510.10">
    <property type="entry name" value="Transferase(Phosphotransferase) domain 1"/>
    <property type="match status" value="1"/>
</dbReference>
<dbReference type="PANTHER" id="PTHR45852">
    <property type="entry name" value="SER/THR-PROTEIN KINASE RIO2"/>
    <property type="match status" value="1"/>
</dbReference>
<dbReference type="InterPro" id="IPR018934">
    <property type="entry name" value="RIO_dom"/>
</dbReference>
<sequence length="439" mass="50329">MVKLDVSLLRYLTVEEFRVLTAVEMGMKNHEVVPVSLVSTISSLRSGVSKILHQLCQHKLVSYESGKRFDGYRLTYKGYDYLSLNVLRNRGIVSEIGTQIGVGKESDVYLAMNGSGERVVIKIHRLGRVCFRRVNDKRDYQKNGNKVHSFLYLSRLAAKREFSFLEALYERGFAVPKPFDCNRHCVVMQLIDGTLLNNLSTEDIENVPLLYDKLMNLIIQLANDCGVVHGDINEFNIMIDRNNEPILIDFPQMISVGHVLADEYFTRDVNCVVDFFKRKCNYVSDYIPSLSKDVKIENNNVIKVCNEDEMTIWKDTNDSERESKSIELHETIEPLAISTENCEPYLLEAHVSNLKLELDKQSDGDSSSEAAISVSVATTFSSEDVRRKIRMEREKKMNKSNVKNATRKVKGAANVVSRERRNNYHRIKEDCDVHKHEPF</sequence>
<gene>
    <name evidence="17" type="ORF">B4U80_07170</name>
</gene>
<keyword evidence="10" id="KW-0460">Magnesium</keyword>
<comment type="catalytic activity">
    <reaction evidence="11">
        <text>L-threonyl-[protein] + ATP = O-phospho-L-threonyl-[protein] + ADP + H(+)</text>
        <dbReference type="Rhea" id="RHEA:46608"/>
        <dbReference type="Rhea" id="RHEA-COMP:11060"/>
        <dbReference type="Rhea" id="RHEA-COMP:11605"/>
        <dbReference type="ChEBI" id="CHEBI:15378"/>
        <dbReference type="ChEBI" id="CHEBI:30013"/>
        <dbReference type="ChEBI" id="CHEBI:30616"/>
        <dbReference type="ChEBI" id="CHEBI:61977"/>
        <dbReference type="ChEBI" id="CHEBI:456216"/>
        <dbReference type="EC" id="2.7.11.1"/>
    </reaction>
</comment>
<evidence type="ECO:0000256" key="9">
    <source>
        <dbReference type="ARBA" id="ARBA00022840"/>
    </source>
</evidence>
<comment type="caution">
    <text evidence="17">The sequence shown here is derived from an EMBL/GenBank/DDBJ whole genome shotgun (WGS) entry which is preliminary data.</text>
</comment>
<dbReference type="InterPro" id="IPR036388">
    <property type="entry name" value="WH-like_DNA-bd_sf"/>
</dbReference>
<keyword evidence="8 17" id="KW-0418">Kinase</keyword>
<comment type="catalytic activity">
    <reaction evidence="12">
        <text>L-seryl-[protein] + ATP = O-phospho-L-seryl-[protein] + ADP + H(+)</text>
        <dbReference type="Rhea" id="RHEA:17989"/>
        <dbReference type="Rhea" id="RHEA-COMP:9863"/>
        <dbReference type="Rhea" id="RHEA-COMP:11604"/>
        <dbReference type="ChEBI" id="CHEBI:15378"/>
        <dbReference type="ChEBI" id="CHEBI:29999"/>
        <dbReference type="ChEBI" id="CHEBI:30616"/>
        <dbReference type="ChEBI" id="CHEBI:83421"/>
        <dbReference type="ChEBI" id="CHEBI:456216"/>
        <dbReference type="EC" id="2.7.11.1"/>
    </reaction>
</comment>
<dbReference type="Proteomes" id="UP000288716">
    <property type="component" value="Unassembled WGS sequence"/>
</dbReference>
<keyword evidence="5" id="KW-0808">Transferase</keyword>
<dbReference type="Gene3D" id="3.30.200.20">
    <property type="entry name" value="Phosphorylase Kinase, domain 1"/>
    <property type="match status" value="1"/>
</dbReference>
<evidence type="ECO:0000256" key="6">
    <source>
        <dbReference type="ARBA" id="ARBA00022723"/>
    </source>
</evidence>
<dbReference type="Pfam" id="PF09202">
    <property type="entry name" value="Rio2_N"/>
    <property type="match status" value="1"/>
</dbReference>
<evidence type="ECO:0000259" key="16">
    <source>
        <dbReference type="SMART" id="SM00090"/>
    </source>
</evidence>
<evidence type="ECO:0000256" key="11">
    <source>
        <dbReference type="ARBA" id="ARBA00047899"/>
    </source>
</evidence>
<dbReference type="PANTHER" id="PTHR45852:SF1">
    <property type="entry name" value="SERINE_THREONINE-PROTEIN KINASE RIO2"/>
    <property type="match status" value="1"/>
</dbReference>
<dbReference type="GO" id="GO:0005829">
    <property type="term" value="C:cytosol"/>
    <property type="evidence" value="ECO:0007669"/>
    <property type="project" value="TreeGrafter"/>
</dbReference>
<keyword evidence="7" id="KW-0547">Nucleotide-binding</keyword>
<dbReference type="GO" id="GO:0030490">
    <property type="term" value="P:maturation of SSU-rRNA"/>
    <property type="evidence" value="ECO:0007669"/>
    <property type="project" value="TreeGrafter"/>
</dbReference>
<evidence type="ECO:0000256" key="14">
    <source>
        <dbReference type="ARBA" id="ARBA00068837"/>
    </source>
</evidence>
<dbReference type="GO" id="GO:0030688">
    <property type="term" value="C:preribosome, small subunit precursor"/>
    <property type="evidence" value="ECO:0007669"/>
    <property type="project" value="TreeGrafter"/>
</dbReference>
<name>A0A443SAH6_9ACAR</name>
<evidence type="ECO:0000256" key="15">
    <source>
        <dbReference type="SAM" id="MobiDB-lite"/>
    </source>
</evidence>
<evidence type="ECO:0000313" key="18">
    <source>
        <dbReference type="Proteomes" id="UP000288716"/>
    </source>
</evidence>
<dbReference type="SMART" id="SM00090">
    <property type="entry name" value="RIO"/>
    <property type="match status" value="1"/>
</dbReference>
<dbReference type="GO" id="GO:0046872">
    <property type="term" value="F:metal ion binding"/>
    <property type="evidence" value="ECO:0007669"/>
    <property type="project" value="UniProtKB-KW"/>
</dbReference>
<dbReference type="FunFam" id="3.30.200.20:FF:000052">
    <property type="entry name" value="Serine/threonine-protein kinase RIO2"/>
    <property type="match status" value="1"/>
</dbReference>
<feature type="region of interest" description="Disordered" evidence="15">
    <location>
        <begin position="393"/>
        <end position="412"/>
    </location>
</feature>
<dbReference type="GO" id="GO:0005524">
    <property type="term" value="F:ATP binding"/>
    <property type="evidence" value="ECO:0007669"/>
    <property type="project" value="UniProtKB-KW"/>
</dbReference>
<dbReference type="InterPro" id="IPR011009">
    <property type="entry name" value="Kinase-like_dom_sf"/>
</dbReference>
<evidence type="ECO:0000256" key="5">
    <source>
        <dbReference type="ARBA" id="ARBA00022679"/>
    </source>
</evidence>